<dbReference type="Proteomes" id="UP001152320">
    <property type="component" value="Chromosome 5"/>
</dbReference>
<dbReference type="EMBL" id="JAIZAY010000005">
    <property type="protein sequence ID" value="KAJ8041860.1"/>
    <property type="molecule type" value="Genomic_DNA"/>
</dbReference>
<comment type="caution">
    <text evidence="2">The sequence shown here is derived from an EMBL/GenBank/DDBJ whole genome shotgun (WGS) entry which is preliminary data.</text>
</comment>
<organism evidence="2 3">
    <name type="scientific">Holothuria leucospilota</name>
    <name type="common">Black long sea cucumber</name>
    <name type="synonym">Mertensiothuria leucospilota</name>
    <dbReference type="NCBI Taxonomy" id="206669"/>
    <lineage>
        <taxon>Eukaryota</taxon>
        <taxon>Metazoa</taxon>
        <taxon>Echinodermata</taxon>
        <taxon>Eleutherozoa</taxon>
        <taxon>Echinozoa</taxon>
        <taxon>Holothuroidea</taxon>
        <taxon>Aspidochirotacea</taxon>
        <taxon>Aspidochirotida</taxon>
        <taxon>Holothuriidae</taxon>
        <taxon>Holothuria</taxon>
    </lineage>
</organism>
<gene>
    <name evidence="2" type="ORF">HOLleu_12782</name>
</gene>
<reference evidence="2" key="1">
    <citation type="submission" date="2021-10" db="EMBL/GenBank/DDBJ databases">
        <title>Tropical sea cucumber genome reveals ecological adaptation and Cuvierian tubules defense mechanism.</title>
        <authorList>
            <person name="Chen T."/>
        </authorList>
    </citation>
    <scope>NUCLEOTIDE SEQUENCE</scope>
    <source>
        <strain evidence="2">Nanhai2018</strain>
        <tissue evidence="2">Muscle</tissue>
    </source>
</reference>
<dbReference type="PANTHER" id="PTHR13582:SF0">
    <property type="entry name" value="M-PHASE PHOSPHOPROTEIN 6"/>
    <property type="match status" value="1"/>
</dbReference>
<protein>
    <submittedName>
        <fullName evidence="2">M-phase phosphoprotein 6</fullName>
    </submittedName>
</protein>
<dbReference type="AlphaFoldDB" id="A0A9Q1CBE9"/>
<feature type="region of interest" description="Disordered" evidence="1">
    <location>
        <begin position="110"/>
        <end position="129"/>
    </location>
</feature>
<dbReference type="PANTHER" id="PTHR13582">
    <property type="entry name" value="M-PHASE PHOSPHOPROTEIN 6"/>
    <property type="match status" value="1"/>
</dbReference>
<name>A0A9Q1CBE9_HOLLE</name>
<feature type="region of interest" description="Disordered" evidence="1">
    <location>
        <begin position="147"/>
        <end position="174"/>
    </location>
</feature>
<dbReference type="Pfam" id="PF10175">
    <property type="entry name" value="MPP6"/>
    <property type="match status" value="1"/>
</dbReference>
<proteinExistence type="predicted"/>
<dbReference type="GO" id="GO:0000460">
    <property type="term" value="P:maturation of 5.8S rRNA"/>
    <property type="evidence" value="ECO:0007669"/>
    <property type="project" value="TreeGrafter"/>
</dbReference>
<evidence type="ECO:0000313" key="2">
    <source>
        <dbReference type="EMBL" id="KAJ8041860.1"/>
    </source>
</evidence>
<feature type="compositionally biased region" description="Basic and acidic residues" evidence="1">
    <location>
        <begin position="111"/>
        <end position="126"/>
    </location>
</feature>
<dbReference type="OrthoDB" id="20403at2759"/>
<evidence type="ECO:0000313" key="3">
    <source>
        <dbReference type="Proteomes" id="UP001152320"/>
    </source>
</evidence>
<dbReference type="InterPro" id="IPR019324">
    <property type="entry name" value="MPP6"/>
</dbReference>
<keyword evidence="3" id="KW-1185">Reference proteome</keyword>
<accession>A0A9Q1CBE9</accession>
<evidence type="ECO:0000256" key="1">
    <source>
        <dbReference type="SAM" id="MobiDB-lite"/>
    </source>
</evidence>
<sequence length="174" mass="19905">MRQQNGKRMPIETTHCGANGSKPEKSIASPFVQLWFMQKKYGAENAAEEEEALRSKVDEDHWVLDLPELAANESKYELETSFVPFEDLQFGRFSFKGMNPAIEKLTANLQAKKENEESEAREKELEVTDEEMASRYASLVGTIGKKFNTKRNRTSTMEESDAKKRKFLKPSDES</sequence>
<feature type="region of interest" description="Disordered" evidence="1">
    <location>
        <begin position="1"/>
        <end position="24"/>
    </location>
</feature>